<dbReference type="EMBL" id="BAABLP010000001">
    <property type="protein sequence ID" value="GAA4735445.1"/>
    <property type="molecule type" value="Genomic_DNA"/>
</dbReference>
<evidence type="ECO:0000256" key="1">
    <source>
        <dbReference type="ARBA" id="ARBA00023002"/>
    </source>
</evidence>
<dbReference type="Gene3D" id="3.40.605.10">
    <property type="entry name" value="Aldehyde Dehydrogenase, Chain A, domain 1"/>
    <property type="match status" value="1"/>
</dbReference>
<evidence type="ECO:0000313" key="4">
    <source>
        <dbReference type="Proteomes" id="UP001500121"/>
    </source>
</evidence>
<dbReference type="InterPro" id="IPR016162">
    <property type="entry name" value="Ald_DH_N"/>
</dbReference>
<proteinExistence type="predicted"/>
<evidence type="ECO:0000259" key="2">
    <source>
        <dbReference type="Pfam" id="PF00171"/>
    </source>
</evidence>
<comment type="caution">
    <text evidence="3">The sequence shown here is derived from an EMBL/GenBank/DDBJ whole genome shotgun (WGS) entry which is preliminary data.</text>
</comment>
<dbReference type="InterPro" id="IPR016163">
    <property type="entry name" value="Ald_DH_C"/>
</dbReference>
<evidence type="ECO:0000313" key="3">
    <source>
        <dbReference type="EMBL" id="GAA4735445.1"/>
    </source>
</evidence>
<dbReference type="Proteomes" id="UP001500121">
    <property type="component" value="Unassembled WGS sequence"/>
</dbReference>
<accession>A0ABP8YNK3</accession>
<reference evidence="4" key="1">
    <citation type="journal article" date="2019" name="Int. J. Syst. Evol. Microbiol.">
        <title>The Global Catalogue of Microorganisms (GCM) 10K type strain sequencing project: providing services to taxonomists for standard genome sequencing and annotation.</title>
        <authorList>
            <consortium name="The Broad Institute Genomics Platform"/>
            <consortium name="The Broad Institute Genome Sequencing Center for Infectious Disease"/>
            <person name="Wu L."/>
            <person name="Ma J."/>
        </authorList>
    </citation>
    <scope>NUCLEOTIDE SEQUENCE [LARGE SCALE GENOMIC DNA]</scope>
    <source>
        <strain evidence="4">JCM 19015</strain>
    </source>
</reference>
<dbReference type="RefSeq" id="WP_345478998.1">
    <property type="nucleotide sequence ID" value="NZ_BAABLP010000001.1"/>
</dbReference>
<dbReference type="InterPro" id="IPR015590">
    <property type="entry name" value="Aldehyde_DH_dom"/>
</dbReference>
<feature type="domain" description="Aldehyde dehydrogenase" evidence="2">
    <location>
        <begin position="219"/>
        <end position="350"/>
    </location>
</feature>
<dbReference type="Gene3D" id="3.40.309.10">
    <property type="entry name" value="Aldehyde Dehydrogenase, Chain A, domain 2"/>
    <property type="match status" value="1"/>
</dbReference>
<gene>
    <name evidence="3" type="ORF">GCM10025783_01620</name>
</gene>
<dbReference type="Pfam" id="PF00171">
    <property type="entry name" value="Aldedh"/>
    <property type="match status" value="1"/>
</dbReference>
<dbReference type="InterPro" id="IPR016161">
    <property type="entry name" value="Ald_DH/histidinol_DH"/>
</dbReference>
<dbReference type="SUPFAM" id="SSF53720">
    <property type="entry name" value="ALDH-like"/>
    <property type="match status" value="1"/>
</dbReference>
<name>A0ABP8YNK3_9MICO</name>
<protein>
    <submittedName>
        <fullName evidence="3">Aldehyde dehydrogenase family protein</fullName>
    </submittedName>
</protein>
<keyword evidence="4" id="KW-1185">Reference proteome</keyword>
<organism evidence="3 4">
    <name type="scientific">Amnibacterium soli</name>
    <dbReference type="NCBI Taxonomy" id="1282736"/>
    <lineage>
        <taxon>Bacteria</taxon>
        <taxon>Bacillati</taxon>
        <taxon>Actinomycetota</taxon>
        <taxon>Actinomycetes</taxon>
        <taxon>Micrococcales</taxon>
        <taxon>Microbacteriaceae</taxon>
        <taxon>Amnibacterium</taxon>
    </lineage>
</organism>
<sequence>MAVGIARVGDEVDADRLGALIAELDAGAERWAVTSLEDRAGLLRRTHAAVSRAAADWALTAARIKGLDSSSPLVGEEWLAGPYAALTSLARLASTLDDLAAGHSPLRGLRFHAAPGGRRAVDVLPLDATEGLLLHGFRAEVWFPPGTTDQRAMLTAGLGALRVGESGGVGLVLGAGNITAIPPLDVLYGLVAHNRAAILKLNPVLADMAAPFEAAFAPLVEAGLLRIVQGGADVGGFLAHAPGVRHVHITGSVVSHDALVWGTGEEAAARRAAGTPALETPVTSELGGASPIIVVPGEWTAAELAFQAEHVATMRLHNGGYNCIAGQVLLLSTDWPQREAFLEQVRRALAAAPQRPAWYPGSADRSAAALAAYPAAERLGADGGRLLIDVGGEDAGAMGTTEWFAPVLGVVDVPGTGKAFLDEAVRVANDELTGTLGANVLIRPDVRRSLGAGFGRAIAALRYGTIAINAWTGLGFLLAATPWGAFPGGTREDVGSGIGVVHNALLIDGAERAVVHGPFRPFPASVLAGEPALSPRPPWFVTARTAATTGRLLTGFAGGRAPWLLPAALAAAFRG</sequence>
<keyword evidence="1" id="KW-0560">Oxidoreductase</keyword>